<accession>A0AAF0YFI8</accession>
<evidence type="ECO:0000256" key="4">
    <source>
        <dbReference type="ARBA" id="ARBA00023008"/>
    </source>
</evidence>
<proteinExistence type="inferred from homology"/>
<dbReference type="Pfam" id="PF07732">
    <property type="entry name" value="Cu-oxidase_3"/>
    <property type="match status" value="1"/>
</dbReference>
<dbReference type="GO" id="GO:0016491">
    <property type="term" value="F:oxidoreductase activity"/>
    <property type="evidence" value="ECO:0007669"/>
    <property type="project" value="UniProtKB-KW"/>
</dbReference>
<keyword evidence="6" id="KW-0325">Glycoprotein</keyword>
<reference evidence="12" key="1">
    <citation type="submission" date="2023-10" db="EMBL/GenBank/DDBJ databases">
        <authorList>
            <person name="Noh H."/>
        </authorList>
    </citation>
    <scope>NUCLEOTIDE SEQUENCE</scope>
    <source>
        <strain evidence="12">DUCC4014</strain>
    </source>
</reference>
<dbReference type="Pfam" id="PF07731">
    <property type="entry name" value="Cu-oxidase_2"/>
    <property type="match status" value="1"/>
</dbReference>
<evidence type="ECO:0000256" key="5">
    <source>
        <dbReference type="ARBA" id="ARBA00023157"/>
    </source>
</evidence>
<feature type="compositionally biased region" description="Gly residues" evidence="7">
    <location>
        <begin position="84"/>
        <end position="102"/>
    </location>
</feature>
<keyword evidence="3" id="KW-0560">Oxidoreductase</keyword>
<evidence type="ECO:0000256" key="6">
    <source>
        <dbReference type="ARBA" id="ARBA00023180"/>
    </source>
</evidence>
<comment type="similarity">
    <text evidence="1">Belongs to the multicopper oxidase family.</text>
</comment>
<dbReference type="RefSeq" id="XP_062629972.1">
    <property type="nucleotide sequence ID" value="XM_062773988.1"/>
</dbReference>
<feature type="region of interest" description="Disordered" evidence="7">
    <location>
        <begin position="84"/>
        <end position="127"/>
    </location>
</feature>
<dbReference type="Proteomes" id="UP000827549">
    <property type="component" value="Chromosome 5"/>
</dbReference>
<organism evidence="12 13">
    <name type="scientific">Vanrija pseudolonga</name>
    <dbReference type="NCBI Taxonomy" id="143232"/>
    <lineage>
        <taxon>Eukaryota</taxon>
        <taxon>Fungi</taxon>
        <taxon>Dikarya</taxon>
        <taxon>Basidiomycota</taxon>
        <taxon>Agaricomycotina</taxon>
        <taxon>Tremellomycetes</taxon>
        <taxon>Trichosporonales</taxon>
        <taxon>Trichosporonaceae</taxon>
        <taxon>Vanrija</taxon>
    </lineage>
</organism>
<gene>
    <name evidence="12" type="primary">LAC2_1</name>
    <name evidence="12" type="ORF">LOC62_05G007463</name>
</gene>
<keyword evidence="2" id="KW-0479">Metal-binding</keyword>
<sequence length="736" mass="79333">MRLFLTTLLLLAAGTASLPSVYPAVPIPPGPVHIDPLPPSPHPPLGLFWPVDQPPLPSLTASAPSFAVTLGACAGYDKRDGDAYGGGGESGGDPNHSGGGDQGGDKNHGDHGHCNDNNSNAHGNGHGPTVRSYNFTITYAAGDPDGFLRRLTTINGLFPGPTIEAFEGEMIEIHVTNAIDTPQSIHWHGLEQRGTNYMDGVPGFTQCPIRPGATFTYRFTADSAGTYFYHSHYGNTMSDGLYGGLVIHSRDAPLRLGRDYDADYILWASDWYDTQSETIISGISDVHAGYRGVPVVAMPDAIIVNGVGQVDCTTTQQGVPCVQKTPYELALPAGSRVRLRIINPGGHAMVRVSIDSHVLQVIEADSTPIKPFATHEVPVNNGQRYSVIATLDQGQDTAAIIRVNAATYCQNPSVAFAGFGVLRYTDAAGKASTAVPVHRPWPDLAEPHTTPCTDFDDALLVPSLPEDAPAETVTAAQLDSHSGVFLDPQTGAPYLSLAFNNTPYLNYINSPFFSELAAGRALNASNIPSVTFNNDGTADLIINLLDPQPLAHPFHLHGRPFYLIARGNGSLTTADIPALTNINLHNPIRRDTLTITPGTWALLRIKLDDPGVWALHCHIGWHLAVGKMAAVTIRQHEFSKQVPPAEWNALCAGTDINEIGPRASPFNERVPPQARRSLATIDTRDAVAEWRLRSERIKRWFEHVAPPQDRLAERQAQWKRWVENAVAEARAGAAVA</sequence>
<dbReference type="AlphaFoldDB" id="A0AAF0YFI8"/>
<dbReference type="GO" id="GO:0005507">
    <property type="term" value="F:copper ion binding"/>
    <property type="evidence" value="ECO:0007669"/>
    <property type="project" value="InterPro"/>
</dbReference>
<evidence type="ECO:0000256" key="7">
    <source>
        <dbReference type="SAM" id="MobiDB-lite"/>
    </source>
</evidence>
<evidence type="ECO:0000313" key="13">
    <source>
        <dbReference type="Proteomes" id="UP000827549"/>
    </source>
</evidence>
<dbReference type="Gene3D" id="2.60.40.420">
    <property type="entry name" value="Cupredoxins - blue copper proteins"/>
    <property type="match status" value="3"/>
</dbReference>
<evidence type="ECO:0000259" key="11">
    <source>
        <dbReference type="Pfam" id="PF07732"/>
    </source>
</evidence>
<dbReference type="PANTHER" id="PTHR11709">
    <property type="entry name" value="MULTI-COPPER OXIDASE"/>
    <property type="match status" value="1"/>
</dbReference>
<evidence type="ECO:0000256" key="2">
    <source>
        <dbReference type="ARBA" id="ARBA00022723"/>
    </source>
</evidence>
<dbReference type="GeneID" id="87810636"/>
<keyword evidence="8" id="KW-0732">Signal</keyword>
<dbReference type="InterPro" id="IPR045087">
    <property type="entry name" value="Cu-oxidase_fam"/>
</dbReference>
<dbReference type="CDD" id="cd13857">
    <property type="entry name" value="CuRO_1_Diphenol_Ox"/>
    <property type="match status" value="1"/>
</dbReference>
<keyword evidence="13" id="KW-1185">Reference proteome</keyword>
<dbReference type="InterPro" id="IPR008972">
    <property type="entry name" value="Cupredoxin"/>
</dbReference>
<name>A0AAF0YFI8_9TREE</name>
<dbReference type="InterPro" id="IPR011707">
    <property type="entry name" value="Cu-oxidase-like_N"/>
</dbReference>
<dbReference type="SUPFAM" id="SSF49503">
    <property type="entry name" value="Cupredoxins"/>
    <property type="match status" value="3"/>
</dbReference>
<feature type="chain" id="PRO_5042202147" evidence="8">
    <location>
        <begin position="18"/>
        <end position="736"/>
    </location>
</feature>
<feature type="domain" description="Plastocyanin-like" evidence="9">
    <location>
        <begin position="263"/>
        <end position="424"/>
    </location>
</feature>
<feature type="compositionally biased region" description="Basic and acidic residues" evidence="7">
    <location>
        <begin position="103"/>
        <end position="114"/>
    </location>
</feature>
<evidence type="ECO:0000256" key="1">
    <source>
        <dbReference type="ARBA" id="ARBA00010609"/>
    </source>
</evidence>
<evidence type="ECO:0000259" key="10">
    <source>
        <dbReference type="Pfam" id="PF07731"/>
    </source>
</evidence>
<evidence type="ECO:0000259" key="9">
    <source>
        <dbReference type="Pfam" id="PF00394"/>
    </source>
</evidence>
<dbReference type="InterPro" id="IPR033138">
    <property type="entry name" value="Cu_oxidase_CS"/>
</dbReference>
<evidence type="ECO:0000256" key="8">
    <source>
        <dbReference type="SAM" id="SignalP"/>
    </source>
</evidence>
<dbReference type="PANTHER" id="PTHR11709:SF414">
    <property type="entry name" value="ADR239WP"/>
    <property type="match status" value="1"/>
</dbReference>
<dbReference type="EMBL" id="CP086718">
    <property type="protein sequence ID" value="WOO83946.1"/>
    <property type="molecule type" value="Genomic_DNA"/>
</dbReference>
<dbReference type="PROSITE" id="PS00079">
    <property type="entry name" value="MULTICOPPER_OXIDASE1"/>
    <property type="match status" value="1"/>
</dbReference>
<dbReference type="Pfam" id="PF00394">
    <property type="entry name" value="Cu-oxidase"/>
    <property type="match status" value="1"/>
</dbReference>
<keyword evidence="5" id="KW-1015">Disulfide bond</keyword>
<protein>
    <submittedName>
        <fullName evidence="12">Laccase-2</fullName>
    </submittedName>
</protein>
<evidence type="ECO:0000256" key="3">
    <source>
        <dbReference type="ARBA" id="ARBA00023002"/>
    </source>
</evidence>
<evidence type="ECO:0000313" key="12">
    <source>
        <dbReference type="EMBL" id="WOO83946.1"/>
    </source>
</evidence>
<feature type="signal peptide" evidence="8">
    <location>
        <begin position="1"/>
        <end position="17"/>
    </location>
</feature>
<dbReference type="InterPro" id="IPR001117">
    <property type="entry name" value="Cu-oxidase_2nd"/>
</dbReference>
<feature type="domain" description="Plastocyanin-like" evidence="11">
    <location>
        <begin position="138"/>
        <end position="250"/>
    </location>
</feature>
<feature type="domain" description="Plastocyanin-like" evidence="10">
    <location>
        <begin position="525"/>
        <end position="635"/>
    </location>
</feature>
<dbReference type="InterPro" id="IPR011706">
    <property type="entry name" value="Cu-oxidase_C"/>
</dbReference>
<keyword evidence="4" id="KW-0186">Copper</keyword>